<dbReference type="AlphaFoldDB" id="A0A1R0GRP3"/>
<keyword evidence="7" id="KW-0496">Mitochondrion</keyword>
<protein>
    <recommendedName>
        <fullName evidence="3">Mitochondrial genome maintenance protein MGM101</fullName>
    </recommendedName>
</protein>
<evidence type="ECO:0000313" key="11">
    <source>
        <dbReference type="EMBL" id="OLY79545.1"/>
    </source>
</evidence>
<keyword evidence="6" id="KW-0238">DNA-binding</keyword>
<sequence length="271" mass="30615">MYSIIRTQRLLKCAGLRKVLFQNHSASGYSSRIIKKASSASQIPEKSASNPDPKETKSEPGKDPNFFKELDETILSKANPLESSQTHLGKPYLENGSDWQVDNQFFGVSKQPFEQPVVDILLAPIDPKDIEIKPDGLLYLPEIKYRRVLNRAFGPGGWGLIPRGSYSTNNTILSREYALICLGRFVSIARGEQEFFGENGLATATEGVKSNALMRCCKDLGIASELWDPSFIVDYKKQYCVSEWVTHVTKGNKKLVWRLKSRSFEYPWVKK</sequence>
<proteinExistence type="inferred from homology"/>
<evidence type="ECO:0000256" key="1">
    <source>
        <dbReference type="ARBA" id="ARBA00004436"/>
    </source>
</evidence>
<comment type="similarity">
    <text evidence="2">Belongs to the MGM101 family.</text>
</comment>
<evidence type="ECO:0000256" key="7">
    <source>
        <dbReference type="ARBA" id="ARBA00023128"/>
    </source>
</evidence>
<evidence type="ECO:0000256" key="3">
    <source>
        <dbReference type="ARBA" id="ARBA00013628"/>
    </source>
</evidence>
<keyword evidence="5" id="KW-0809">Transit peptide</keyword>
<evidence type="ECO:0000256" key="10">
    <source>
        <dbReference type="SAM" id="MobiDB-lite"/>
    </source>
</evidence>
<dbReference type="GO" id="GO:0000725">
    <property type="term" value="P:recombinational repair"/>
    <property type="evidence" value="ECO:0007669"/>
    <property type="project" value="TreeGrafter"/>
</dbReference>
<evidence type="ECO:0000256" key="2">
    <source>
        <dbReference type="ARBA" id="ARBA00007053"/>
    </source>
</evidence>
<organism evidence="11 12">
    <name type="scientific">Smittium mucronatum</name>
    <dbReference type="NCBI Taxonomy" id="133383"/>
    <lineage>
        <taxon>Eukaryota</taxon>
        <taxon>Fungi</taxon>
        <taxon>Fungi incertae sedis</taxon>
        <taxon>Zoopagomycota</taxon>
        <taxon>Kickxellomycotina</taxon>
        <taxon>Harpellomycetes</taxon>
        <taxon>Harpellales</taxon>
        <taxon>Legeriomycetaceae</taxon>
        <taxon>Smittium</taxon>
    </lineage>
</organism>
<dbReference type="OrthoDB" id="17164at2759"/>
<keyword evidence="4" id="KW-0227">DNA damage</keyword>
<evidence type="ECO:0000256" key="9">
    <source>
        <dbReference type="ARBA" id="ARBA00023271"/>
    </source>
</evidence>
<dbReference type="EMBL" id="LSSL01004314">
    <property type="protein sequence ID" value="OLY79545.1"/>
    <property type="molecule type" value="Genomic_DNA"/>
</dbReference>
<comment type="caution">
    <text evidence="11">The sequence shown here is derived from an EMBL/GenBank/DDBJ whole genome shotgun (WGS) entry which is preliminary data.</text>
</comment>
<dbReference type="PANTHER" id="PTHR31404:SF0">
    <property type="entry name" value="MITOCHONDRIAL GENOME MAINTENANCE PROTEIN MGM101"/>
    <property type="match status" value="1"/>
</dbReference>
<dbReference type="GO" id="GO:0003697">
    <property type="term" value="F:single-stranded DNA binding"/>
    <property type="evidence" value="ECO:0007669"/>
    <property type="project" value="InterPro"/>
</dbReference>
<evidence type="ECO:0000313" key="12">
    <source>
        <dbReference type="Proteomes" id="UP000187455"/>
    </source>
</evidence>
<evidence type="ECO:0000256" key="5">
    <source>
        <dbReference type="ARBA" id="ARBA00022946"/>
    </source>
</evidence>
<dbReference type="Proteomes" id="UP000187455">
    <property type="component" value="Unassembled WGS sequence"/>
</dbReference>
<name>A0A1R0GRP3_9FUNG</name>
<evidence type="ECO:0000256" key="6">
    <source>
        <dbReference type="ARBA" id="ARBA00023125"/>
    </source>
</evidence>
<keyword evidence="9" id="KW-1135">Mitochondrion nucleoid</keyword>
<gene>
    <name evidence="11" type="ORF">AYI68_g6382</name>
</gene>
<keyword evidence="8" id="KW-0234">DNA repair</keyword>
<dbReference type="GO" id="GO:0036297">
    <property type="term" value="P:interstrand cross-link repair"/>
    <property type="evidence" value="ECO:0007669"/>
    <property type="project" value="TreeGrafter"/>
</dbReference>
<dbReference type="GO" id="GO:0000262">
    <property type="term" value="C:mitochondrial chromosome"/>
    <property type="evidence" value="ECO:0007669"/>
    <property type="project" value="InterPro"/>
</dbReference>
<comment type="subcellular location">
    <subcellularLocation>
        <location evidence="1">Mitochondrion matrix</location>
        <location evidence="1">Mitochondrion nucleoid</location>
    </subcellularLocation>
</comment>
<reference evidence="11 12" key="1">
    <citation type="journal article" date="2016" name="Mol. Biol. Evol.">
        <title>Genome-Wide Survey of Gut Fungi (Harpellales) Reveals the First Horizontally Transferred Ubiquitin Gene from a Mosquito Host.</title>
        <authorList>
            <person name="Wang Y."/>
            <person name="White M.M."/>
            <person name="Kvist S."/>
            <person name="Moncalvo J.M."/>
        </authorList>
    </citation>
    <scope>NUCLEOTIDE SEQUENCE [LARGE SCALE GENOMIC DNA]</scope>
    <source>
        <strain evidence="11 12">ALG-7-W6</strain>
    </source>
</reference>
<feature type="region of interest" description="Disordered" evidence="10">
    <location>
        <begin position="37"/>
        <end position="65"/>
    </location>
</feature>
<accession>A0A1R0GRP3</accession>
<dbReference type="InterPro" id="IPR009446">
    <property type="entry name" value="Mgm101"/>
</dbReference>
<dbReference type="Pfam" id="PF06420">
    <property type="entry name" value="Mgm101p"/>
    <property type="match status" value="1"/>
</dbReference>
<feature type="compositionally biased region" description="Basic and acidic residues" evidence="10">
    <location>
        <begin position="52"/>
        <end position="65"/>
    </location>
</feature>
<dbReference type="STRING" id="133383.A0A1R0GRP3"/>
<evidence type="ECO:0000256" key="8">
    <source>
        <dbReference type="ARBA" id="ARBA00023204"/>
    </source>
</evidence>
<evidence type="ECO:0000256" key="4">
    <source>
        <dbReference type="ARBA" id="ARBA00022763"/>
    </source>
</evidence>
<keyword evidence="12" id="KW-1185">Reference proteome</keyword>
<dbReference type="PANTHER" id="PTHR31404">
    <property type="entry name" value="MITOCHONDRIAL GENOME MAINTENANCE PROTEIN MGM101"/>
    <property type="match status" value="1"/>
</dbReference>